<name>A0ABD2AFX0_VESSQ</name>
<evidence type="ECO:0000313" key="3">
    <source>
        <dbReference type="Proteomes" id="UP001607302"/>
    </source>
</evidence>
<reference evidence="2 3" key="1">
    <citation type="journal article" date="2024" name="Ann. Entomol. Soc. Am.">
        <title>Genomic analyses of the southern and eastern yellowjacket wasps (Hymenoptera: Vespidae) reveal evolutionary signatures of social life.</title>
        <authorList>
            <person name="Catto M.A."/>
            <person name="Caine P.B."/>
            <person name="Orr S.E."/>
            <person name="Hunt B.G."/>
            <person name="Goodisman M.A.D."/>
        </authorList>
    </citation>
    <scope>NUCLEOTIDE SEQUENCE [LARGE SCALE GENOMIC DNA]</scope>
    <source>
        <strain evidence="2">233</strain>
        <tissue evidence="2">Head and thorax</tissue>
    </source>
</reference>
<dbReference type="AlphaFoldDB" id="A0ABD2AFX0"/>
<evidence type="ECO:0000256" key="1">
    <source>
        <dbReference type="SAM" id="MobiDB-lite"/>
    </source>
</evidence>
<comment type="caution">
    <text evidence="2">The sequence shown here is derived from an EMBL/GenBank/DDBJ whole genome shotgun (WGS) entry which is preliminary data.</text>
</comment>
<dbReference type="EMBL" id="JAUDFV010000149">
    <property type="protein sequence ID" value="KAL2719514.1"/>
    <property type="molecule type" value="Genomic_DNA"/>
</dbReference>
<feature type="region of interest" description="Disordered" evidence="1">
    <location>
        <begin position="79"/>
        <end position="105"/>
    </location>
</feature>
<proteinExistence type="predicted"/>
<protein>
    <submittedName>
        <fullName evidence="2">Uncharacterized protein</fullName>
    </submittedName>
</protein>
<feature type="compositionally biased region" description="Basic and acidic residues" evidence="1">
    <location>
        <begin position="79"/>
        <end position="92"/>
    </location>
</feature>
<organism evidence="2 3">
    <name type="scientific">Vespula squamosa</name>
    <name type="common">Southern yellow jacket</name>
    <name type="synonym">Wasp</name>
    <dbReference type="NCBI Taxonomy" id="30214"/>
    <lineage>
        <taxon>Eukaryota</taxon>
        <taxon>Metazoa</taxon>
        <taxon>Ecdysozoa</taxon>
        <taxon>Arthropoda</taxon>
        <taxon>Hexapoda</taxon>
        <taxon>Insecta</taxon>
        <taxon>Pterygota</taxon>
        <taxon>Neoptera</taxon>
        <taxon>Endopterygota</taxon>
        <taxon>Hymenoptera</taxon>
        <taxon>Apocrita</taxon>
        <taxon>Aculeata</taxon>
        <taxon>Vespoidea</taxon>
        <taxon>Vespidae</taxon>
        <taxon>Vespinae</taxon>
        <taxon>Vespula</taxon>
    </lineage>
</organism>
<sequence length="155" mass="18722">MERLNSQENRWIEGRCYRTVRSNSPLYADIGEGYRNSLKPDMKHPLDHYGRIEIRRRFQLPPVRTTFIEIRELTERRANEQDEAADYRPAERRLHRSRRSREPMAKLPLPFRKTVARCLRKTKKTTLIFRRKCHNLEALPFWPAVQFTKAARTRM</sequence>
<keyword evidence="3" id="KW-1185">Reference proteome</keyword>
<accession>A0ABD2AFX0</accession>
<evidence type="ECO:0000313" key="2">
    <source>
        <dbReference type="EMBL" id="KAL2719514.1"/>
    </source>
</evidence>
<gene>
    <name evidence="2" type="ORF">V1478_010976</name>
</gene>
<dbReference type="Proteomes" id="UP001607302">
    <property type="component" value="Unassembled WGS sequence"/>
</dbReference>